<accession>A0ACB8KA92</accession>
<dbReference type="EMBL" id="CM039174">
    <property type="protein sequence ID" value="KAH9751322.1"/>
    <property type="molecule type" value="Genomic_DNA"/>
</dbReference>
<dbReference type="Proteomes" id="UP000829398">
    <property type="component" value="Chromosome 5"/>
</dbReference>
<reference evidence="2" key="1">
    <citation type="journal article" date="2023" name="Hortic. Res.">
        <title>A chromosome-level phased genome enabling allele-level studies in sweet orange: a case study on citrus Huanglongbing tolerance.</title>
        <authorList>
            <person name="Wu B."/>
            <person name="Yu Q."/>
            <person name="Deng Z."/>
            <person name="Duan Y."/>
            <person name="Luo F."/>
            <person name="Gmitter F. Jr."/>
        </authorList>
    </citation>
    <scope>NUCLEOTIDE SEQUENCE [LARGE SCALE GENOMIC DNA]</scope>
    <source>
        <strain evidence="2">cv. Valencia</strain>
    </source>
</reference>
<evidence type="ECO:0000313" key="1">
    <source>
        <dbReference type="EMBL" id="KAH9751322.1"/>
    </source>
</evidence>
<protein>
    <submittedName>
        <fullName evidence="1">Phorbol-ester/DAG-type domain-containing protein</fullName>
    </submittedName>
</protein>
<comment type="caution">
    <text evidence="1">The sequence shown here is derived from an EMBL/GenBank/DDBJ whole genome shotgun (WGS) entry which is preliminary data.</text>
</comment>
<organism evidence="1 2">
    <name type="scientific">Citrus sinensis</name>
    <name type="common">Sweet orange</name>
    <name type="synonym">Citrus aurantium var. sinensis</name>
    <dbReference type="NCBI Taxonomy" id="2711"/>
    <lineage>
        <taxon>Eukaryota</taxon>
        <taxon>Viridiplantae</taxon>
        <taxon>Streptophyta</taxon>
        <taxon>Embryophyta</taxon>
        <taxon>Tracheophyta</taxon>
        <taxon>Spermatophyta</taxon>
        <taxon>Magnoliopsida</taxon>
        <taxon>eudicotyledons</taxon>
        <taxon>Gunneridae</taxon>
        <taxon>Pentapetalae</taxon>
        <taxon>rosids</taxon>
        <taxon>malvids</taxon>
        <taxon>Sapindales</taxon>
        <taxon>Rutaceae</taxon>
        <taxon>Aurantioideae</taxon>
        <taxon>Citrus</taxon>
    </lineage>
</organism>
<name>A0ACB8KA92_CITSI</name>
<sequence length="552" mass="63908">MANKIFELDGETLEALGLEGTKTFFSHTHNLRLCSFKDDYTVSCNCCDQIIRGPIPAYCCIECEFYIHICCLEIPEKVDQVEHPFHSLAWSDVKSWRRDSWQHLLHITPLDKGESRDCKACTRSIRGVSLRCSSCHFDLHVSCSKPAQRALKHKAHKHRLFYFSEKWLSSFMKCNFCDENFEGCNFYRCVDCDVNFHVECIPLPRVVKNDKSHQHPVKLLSSLGLVCDREEYCCDVCKEQGNAGHHVYYCDECNFMAHIECVLQQDCTLEIENFESNQDKSDGEDEINRIKEIHLSQEHAKLVEHKFHPQHPLSTSKCVNEQESSITCNACTKEITRIMYNCSTCGFSLHVSCAHKPRIEALKRDCHKHNLFYFVENENSFSCQKCCKKCKGGFYRCPECNINFHVDCIPLPRVMVLMKQTARYRLTFNLLDFVTEDDSDDVYDQHCEFCEKTTRNCEDHVYYCQEAEFFAHIECLLAEGNIITSLSNEQLSLDPECEKNNSYIYNLQEADSKEVKEIDAGYSGIEPNMMKVSTNEVKYVHKSSSNITLPND</sequence>
<evidence type="ECO:0000313" key="2">
    <source>
        <dbReference type="Proteomes" id="UP000829398"/>
    </source>
</evidence>
<proteinExistence type="predicted"/>
<keyword evidence="2" id="KW-1185">Reference proteome</keyword>
<gene>
    <name evidence="1" type="ORF">KPL71_014250</name>
</gene>